<dbReference type="SUPFAM" id="SSF53756">
    <property type="entry name" value="UDP-Glycosyltransferase/glycogen phosphorylase"/>
    <property type="match status" value="1"/>
</dbReference>
<sequence>MKVLHYVNESVLSWSVPFLQLLRALEDKSINNVVLCSPGGRLSNEVEKIGVECVVAKALFPWCPRLCKKIGKIIGDVQPDIIVTRLSSAALIGGYWGKRLGIPVIGALDKFSKPRYYRHVQTVLAVSSLLASFAKNAGMPDVVAIPNGIETNFYRPPESHEAKNRLREQWSVGSDERIVLAAGRFVEWKGFDVLLNAFANVHRRFLSSGKDFPVRLFLAGDGEEKDNYRNLVKSLGIENLVIFPGFVRDIRPFLQMSDIFVLPSKEPEPFGLVLLEAMAAGKPSIATSCGGPQDMIEHGRNGWLVPCNEKDALADALSEALLSSDLLSIGERAMSKASEFDVTRVAERLLCLFENMILNYPK</sequence>
<dbReference type="CDD" id="cd03801">
    <property type="entry name" value="GT4_PimA-like"/>
    <property type="match status" value="1"/>
</dbReference>
<organism evidence="3 4">
    <name type="scientific">Aminivibrio pyruvatiphilus</name>
    <dbReference type="NCBI Taxonomy" id="1005740"/>
    <lineage>
        <taxon>Bacteria</taxon>
        <taxon>Thermotogati</taxon>
        <taxon>Synergistota</taxon>
        <taxon>Synergistia</taxon>
        <taxon>Synergistales</taxon>
        <taxon>Aminobacteriaceae</taxon>
        <taxon>Aminivibrio</taxon>
    </lineage>
</organism>
<evidence type="ECO:0000259" key="1">
    <source>
        <dbReference type="Pfam" id="PF00534"/>
    </source>
</evidence>
<keyword evidence="3" id="KW-0808">Transferase</keyword>
<dbReference type="EMBL" id="SORI01000001">
    <property type="protein sequence ID" value="TDY65110.1"/>
    <property type="molecule type" value="Genomic_DNA"/>
</dbReference>
<evidence type="ECO:0000259" key="2">
    <source>
        <dbReference type="Pfam" id="PF13439"/>
    </source>
</evidence>
<feature type="domain" description="Glycosyl transferase family 1" evidence="1">
    <location>
        <begin position="164"/>
        <end position="325"/>
    </location>
</feature>
<keyword evidence="4" id="KW-1185">Reference proteome</keyword>
<dbReference type="PANTHER" id="PTHR12526">
    <property type="entry name" value="GLYCOSYLTRANSFERASE"/>
    <property type="match status" value="1"/>
</dbReference>
<dbReference type="Pfam" id="PF13439">
    <property type="entry name" value="Glyco_transf_4"/>
    <property type="match status" value="1"/>
</dbReference>
<name>A0A4R8MGP7_9BACT</name>
<dbReference type="OrthoDB" id="3199616at2"/>
<dbReference type="InterPro" id="IPR001296">
    <property type="entry name" value="Glyco_trans_1"/>
</dbReference>
<accession>A0A4R8MGP7</accession>
<dbReference type="Proteomes" id="UP000295066">
    <property type="component" value="Unassembled WGS sequence"/>
</dbReference>
<dbReference type="Gene3D" id="3.40.50.2000">
    <property type="entry name" value="Glycogen Phosphorylase B"/>
    <property type="match status" value="2"/>
</dbReference>
<evidence type="ECO:0000313" key="3">
    <source>
        <dbReference type="EMBL" id="TDY65110.1"/>
    </source>
</evidence>
<protein>
    <submittedName>
        <fullName evidence="3">Glycosyltransferase involved in cell wall biosynthesis</fullName>
    </submittedName>
</protein>
<dbReference type="Pfam" id="PF00534">
    <property type="entry name" value="Glycos_transf_1"/>
    <property type="match status" value="1"/>
</dbReference>
<reference evidence="3 4" key="1">
    <citation type="submission" date="2019-03" db="EMBL/GenBank/DDBJ databases">
        <title>Genomic Encyclopedia of Type Strains, Phase IV (KMG-IV): sequencing the most valuable type-strain genomes for metagenomic binning, comparative biology and taxonomic classification.</title>
        <authorList>
            <person name="Goeker M."/>
        </authorList>
    </citation>
    <scope>NUCLEOTIDE SEQUENCE [LARGE SCALE GENOMIC DNA]</scope>
    <source>
        <strain evidence="3 4">DSM 25964</strain>
    </source>
</reference>
<evidence type="ECO:0000313" key="4">
    <source>
        <dbReference type="Proteomes" id="UP000295066"/>
    </source>
</evidence>
<gene>
    <name evidence="3" type="ORF">C8D99_101260</name>
</gene>
<dbReference type="AlphaFoldDB" id="A0A4R8MGP7"/>
<dbReference type="GO" id="GO:0016757">
    <property type="term" value="F:glycosyltransferase activity"/>
    <property type="evidence" value="ECO:0007669"/>
    <property type="project" value="InterPro"/>
</dbReference>
<feature type="domain" description="Glycosyltransferase subfamily 4-like N-terminal" evidence="2">
    <location>
        <begin position="19"/>
        <end position="152"/>
    </location>
</feature>
<comment type="caution">
    <text evidence="3">The sequence shown here is derived from an EMBL/GenBank/DDBJ whole genome shotgun (WGS) entry which is preliminary data.</text>
</comment>
<dbReference type="InterPro" id="IPR028098">
    <property type="entry name" value="Glyco_trans_4-like_N"/>
</dbReference>
<proteinExistence type="predicted"/>